<comment type="pathway">
    <text evidence="3 10">Cofactor biosynthesis; riboflavin biosynthesis; 5-amino-6-(D-ribitylamino)uracil from GTP: step 3/4.</text>
</comment>
<feature type="binding site" evidence="13">
    <location>
        <position position="79"/>
    </location>
    <ligand>
        <name>Zn(2+)</name>
        <dbReference type="ChEBI" id="CHEBI:29105"/>
        <note>catalytic</note>
    </ligand>
</feature>
<dbReference type="EMBL" id="CP002865">
    <property type="protein sequence ID" value="AEI37644.1"/>
    <property type="molecule type" value="Genomic_DNA"/>
</dbReference>
<dbReference type="eggNOG" id="COG1985">
    <property type="taxonomic scope" value="Bacteria"/>
</dbReference>
<dbReference type="KEGG" id="zmp:Zymop_0742"/>
<feature type="binding site" evidence="12">
    <location>
        <position position="159"/>
    </location>
    <ligand>
        <name>NADP(+)</name>
        <dbReference type="ChEBI" id="CHEBI:58349"/>
    </ligand>
</feature>
<evidence type="ECO:0000256" key="13">
    <source>
        <dbReference type="PIRSR" id="PIRSR006769-3"/>
    </source>
</evidence>
<dbReference type="InterPro" id="IPR024072">
    <property type="entry name" value="DHFR-like_dom_sf"/>
</dbReference>
<comment type="catalytic activity">
    <reaction evidence="10">
        <text>5-amino-6-(5-phospho-D-ribitylamino)uracil + NADP(+) = 5-amino-6-(5-phospho-D-ribosylamino)uracil + NADPH + H(+)</text>
        <dbReference type="Rhea" id="RHEA:17845"/>
        <dbReference type="ChEBI" id="CHEBI:15378"/>
        <dbReference type="ChEBI" id="CHEBI:57783"/>
        <dbReference type="ChEBI" id="CHEBI:58349"/>
        <dbReference type="ChEBI" id="CHEBI:58421"/>
        <dbReference type="ChEBI" id="CHEBI:58453"/>
        <dbReference type="EC" id="1.1.1.193"/>
    </reaction>
</comment>
<dbReference type="InterPro" id="IPR016193">
    <property type="entry name" value="Cytidine_deaminase-like"/>
</dbReference>
<feature type="binding site" evidence="12">
    <location>
        <position position="189"/>
    </location>
    <ligand>
        <name>substrate</name>
    </ligand>
</feature>
<evidence type="ECO:0000256" key="7">
    <source>
        <dbReference type="ARBA" id="ARBA00022857"/>
    </source>
</evidence>
<dbReference type="SUPFAM" id="SSF53927">
    <property type="entry name" value="Cytidine deaminase-like"/>
    <property type="match status" value="1"/>
</dbReference>
<evidence type="ECO:0000256" key="4">
    <source>
        <dbReference type="ARBA" id="ARBA00005259"/>
    </source>
</evidence>
<dbReference type="RefSeq" id="WP_013934040.1">
    <property type="nucleotide sequence ID" value="NC_015709.1"/>
</dbReference>
<dbReference type="SUPFAM" id="SSF53597">
    <property type="entry name" value="Dihydrofolate reductase-like"/>
    <property type="match status" value="1"/>
</dbReference>
<keyword evidence="10 13" id="KW-0479">Metal-binding</keyword>
<dbReference type="Pfam" id="PF01872">
    <property type="entry name" value="RibD_C"/>
    <property type="match status" value="2"/>
</dbReference>
<evidence type="ECO:0000256" key="10">
    <source>
        <dbReference type="PIRNR" id="PIRNR006769"/>
    </source>
</evidence>
<evidence type="ECO:0000256" key="5">
    <source>
        <dbReference type="ARBA" id="ARBA00007417"/>
    </source>
</evidence>
<feature type="binding site" evidence="12">
    <location>
        <position position="173"/>
    </location>
    <ligand>
        <name>substrate</name>
    </ligand>
</feature>
<dbReference type="EC" id="1.1.1.193" evidence="10"/>
<keyword evidence="9" id="KW-0511">Multifunctional enzyme</keyword>
<evidence type="ECO:0000256" key="9">
    <source>
        <dbReference type="ARBA" id="ARBA00023268"/>
    </source>
</evidence>
<dbReference type="Gene3D" id="3.40.430.10">
    <property type="entry name" value="Dihydrofolate Reductase, subunit A"/>
    <property type="match status" value="2"/>
</dbReference>
<comment type="similarity">
    <text evidence="4 10">In the N-terminal section; belongs to the cytidine and deoxycytidylate deaminase family.</text>
</comment>
<dbReference type="PIRSF" id="PIRSF006769">
    <property type="entry name" value="RibD"/>
    <property type="match status" value="1"/>
</dbReference>
<keyword evidence="10 13" id="KW-0862">Zinc</keyword>
<reference evidence="15 16" key="1">
    <citation type="journal article" date="2011" name="J. Bacteriol.">
        <title>Genome sequence of the ethanol-producing Zymomonas mobilis subsp. pomaceae lectotype strain ATCC 29192.</title>
        <authorList>
            <person name="Kouvelis V.N."/>
            <person name="Davenport K.W."/>
            <person name="Brettin T.S."/>
            <person name="Bruce D."/>
            <person name="Detter C."/>
            <person name="Han C.S."/>
            <person name="Nolan M."/>
            <person name="Tapia R."/>
            <person name="Damoulaki A."/>
            <person name="Kyrpides N.C."/>
            <person name="Typas M.A."/>
            <person name="Pappas K.M."/>
        </authorList>
    </citation>
    <scope>NUCLEOTIDE SEQUENCE [LARGE SCALE GENOMIC DNA]</scope>
    <source>
        <strain evidence="16">ATCC 29192 / DSM 22645 / JCM 10191 / CCUG 17912 / NBRC 13757 / NCIMB 11200 / NRRL B-4491 / Barker I</strain>
    </source>
</reference>
<dbReference type="GO" id="GO:0008835">
    <property type="term" value="F:diaminohydroxyphosphoribosylaminopyrimidine deaminase activity"/>
    <property type="evidence" value="ECO:0007669"/>
    <property type="project" value="UniProtKB-EC"/>
</dbReference>
<organism evidence="15 16">
    <name type="scientific">Zymomonas mobilis subsp. pomaceae (strain ATCC 29192 / DSM 22645 / JCM 10191 / CCUG 17912 / NBRC 13757 / NCIMB 11200 / NRRL B-4491 / Barker I)</name>
    <dbReference type="NCBI Taxonomy" id="579138"/>
    <lineage>
        <taxon>Bacteria</taxon>
        <taxon>Pseudomonadati</taxon>
        <taxon>Pseudomonadota</taxon>
        <taxon>Alphaproteobacteria</taxon>
        <taxon>Sphingomonadales</taxon>
        <taxon>Zymomonadaceae</taxon>
        <taxon>Zymomonas</taxon>
    </lineage>
</organism>
<feature type="binding site" evidence="12">
    <location>
        <position position="201"/>
    </location>
    <ligand>
        <name>NADP(+)</name>
        <dbReference type="ChEBI" id="CHEBI:58349"/>
    </ligand>
</feature>
<gene>
    <name evidence="15" type="ordered locus">Zymop_0742</name>
</gene>
<dbReference type="PANTHER" id="PTHR38011">
    <property type="entry name" value="DIHYDROFOLATE REDUCTASE FAMILY PROTEIN (AFU_ORTHOLOGUE AFUA_8G06820)"/>
    <property type="match status" value="1"/>
</dbReference>
<dbReference type="InterPro" id="IPR002125">
    <property type="entry name" value="CMP_dCMP_dom"/>
</dbReference>
<dbReference type="GO" id="GO:0046872">
    <property type="term" value="F:metal ion binding"/>
    <property type="evidence" value="ECO:0007669"/>
    <property type="project" value="UniProtKB-KW"/>
</dbReference>
<dbReference type="InterPro" id="IPR002734">
    <property type="entry name" value="RibDG_C"/>
</dbReference>
<feature type="binding site" evidence="13">
    <location>
        <position position="89"/>
    </location>
    <ligand>
        <name>Zn(2+)</name>
        <dbReference type="ChEBI" id="CHEBI:29105"/>
        <note>catalytic</note>
    </ligand>
</feature>
<dbReference type="CDD" id="cd01284">
    <property type="entry name" value="Riboflavin_deaminase-reductase"/>
    <property type="match status" value="1"/>
</dbReference>
<dbReference type="Proteomes" id="UP000000491">
    <property type="component" value="Chromosome"/>
</dbReference>
<dbReference type="GO" id="GO:0008703">
    <property type="term" value="F:5-amino-6-(5-phosphoribosylamino)uracil reductase activity"/>
    <property type="evidence" value="ECO:0007669"/>
    <property type="project" value="UniProtKB-EC"/>
</dbReference>
<keyword evidence="6 10" id="KW-0686">Riboflavin biosynthesis</keyword>
<evidence type="ECO:0000256" key="3">
    <source>
        <dbReference type="ARBA" id="ARBA00004910"/>
    </source>
</evidence>
<evidence type="ECO:0000256" key="12">
    <source>
        <dbReference type="PIRSR" id="PIRSR006769-2"/>
    </source>
</evidence>
<evidence type="ECO:0000256" key="8">
    <source>
        <dbReference type="ARBA" id="ARBA00023002"/>
    </source>
</evidence>
<evidence type="ECO:0000313" key="15">
    <source>
        <dbReference type="EMBL" id="AEI37644.1"/>
    </source>
</evidence>
<comment type="cofactor">
    <cofactor evidence="10 13">
        <name>Zn(2+)</name>
        <dbReference type="ChEBI" id="CHEBI:29105"/>
    </cofactor>
    <text evidence="10 13">Binds 1 zinc ion.</text>
</comment>
<dbReference type="GO" id="GO:0009231">
    <property type="term" value="P:riboflavin biosynthetic process"/>
    <property type="evidence" value="ECO:0007669"/>
    <property type="project" value="UniProtKB-UniPathway"/>
</dbReference>
<dbReference type="NCBIfam" id="TIGR00326">
    <property type="entry name" value="eubact_ribD"/>
    <property type="match status" value="1"/>
</dbReference>
<dbReference type="eggNOG" id="COG0117">
    <property type="taxonomic scope" value="Bacteria"/>
</dbReference>
<dbReference type="UniPathway" id="UPA00275">
    <property type="reaction ID" value="UER00401"/>
</dbReference>
<evidence type="ECO:0000256" key="6">
    <source>
        <dbReference type="ARBA" id="ARBA00022619"/>
    </source>
</evidence>
<dbReference type="PROSITE" id="PS51747">
    <property type="entry name" value="CYT_DCMP_DEAMINASES_2"/>
    <property type="match status" value="1"/>
</dbReference>
<dbReference type="InterPro" id="IPR050765">
    <property type="entry name" value="Riboflavin_Biosynth_HTPR"/>
</dbReference>
<feature type="binding site" evidence="12">
    <location>
        <begin position="257"/>
        <end position="263"/>
    </location>
    <ligand>
        <name>NADP(+)</name>
        <dbReference type="ChEBI" id="CHEBI:58349"/>
    </ligand>
</feature>
<dbReference type="STRING" id="579138.Zymop_0742"/>
<comment type="pathway">
    <text evidence="2 10">Cofactor biosynthesis; riboflavin biosynthesis; 5-amino-6-(D-ribitylamino)uracil from GTP: step 2/4.</text>
</comment>
<feature type="binding site" evidence="12">
    <location>
        <position position="205"/>
    </location>
    <ligand>
        <name>NADP(+)</name>
        <dbReference type="ChEBI" id="CHEBI:58349"/>
    </ligand>
</feature>
<comment type="catalytic activity">
    <reaction evidence="10">
        <text>2,5-diamino-6-hydroxy-4-(5-phosphoribosylamino)-pyrimidine + H2O + H(+) = 5-amino-6-(5-phospho-D-ribosylamino)uracil + NH4(+)</text>
        <dbReference type="Rhea" id="RHEA:21868"/>
        <dbReference type="ChEBI" id="CHEBI:15377"/>
        <dbReference type="ChEBI" id="CHEBI:15378"/>
        <dbReference type="ChEBI" id="CHEBI:28938"/>
        <dbReference type="ChEBI" id="CHEBI:58453"/>
        <dbReference type="ChEBI" id="CHEBI:58614"/>
        <dbReference type="EC" id="3.5.4.26"/>
    </reaction>
</comment>
<name>F8ES69_ZYMMT</name>
<feature type="binding site" evidence="12">
    <location>
        <position position="255"/>
    </location>
    <ligand>
        <name>substrate</name>
    </ligand>
</feature>
<dbReference type="InterPro" id="IPR004794">
    <property type="entry name" value="Eubact_RibD"/>
</dbReference>
<evidence type="ECO:0000259" key="14">
    <source>
        <dbReference type="PROSITE" id="PS51747"/>
    </source>
</evidence>
<keyword evidence="8 10" id="KW-0560">Oxidoreductase</keyword>
<feature type="binding site" evidence="12">
    <location>
        <position position="212"/>
    </location>
    <ligand>
        <name>substrate</name>
    </ligand>
</feature>
<dbReference type="PATRIC" id="fig|579138.3.peg.781"/>
<dbReference type="Gene3D" id="3.40.140.10">
    <property type="entry name" value="Cytidine Deaminase, domain 2"/>
    <property type="match status" value="1"/>
</dbReference>
<dbReference type="EC" id="3.5.4.26" evidence="10"/>
<comment type="similarity">
    <text evidence="5 10">In the C-terminal section; belongs to the HTP reductase family.</text>
</comment>
<feature type="binding site" evidence="13">
    <location>
        <position position="54"/>
    </location>
    <ligand>
        <name>Zn(2+)</name>
        <dbReference type="ChEBI" id="CHEBI:29105"/>
        <note>catalytic</note>
    </ligand>
</feature>
<keyword evidence="7 10" id="KW-0521">NADP</keyword>
<evidence type="ECO:0000313" key="16">
    <source>
        <dbReference type="Proteomes" id="UP000000491"/>
    </source>
</evidence>
<proteinExistence type="inferred from homology"/>
<evidence type="ECO:0000256" key="11">
    <source>
        <dbReference type="PIRSR" id="PIRSR006769-1"/>
    </source>
</evidence>
<feature type="active site" description="Proton donor" evidence="11">
    <location>
        <position position="56"/>
    </location>
</feature>
<sequence>MTHLDQDIRWMRAAIALGERGKGLTAPSPSVGCLIVKNNRLIARGWTQAGGRPHAEAMALSQAQESLRGATVYVTLEPCAHKSLKGPTCTDLLVDALPERIVIASKDPDMRTNGQGLERLKQAGIKVEWGLLEKEARQSMSGYFSRRLLGRPYITLKLATSLDGCIALENGKSHWITGERARAHAHLERMRSELIVVGRGTWEVDNPRLDVRLLGLEHRSPIRAVLGHGSLPPDWIGLEQPTDVSLTAADHVLVEGGAKAAAAFIKADIVDRILFYRAPILIGGGIASLSDIGLQNLAETHGRWCHKETRMLGNDQLDAYVRVTNATDAD</sequence>
<keyword evidence="10 15" id="KW-0378">Hydrolase</keyword>
<dbReference type="PANTHER" id="PTHR38011:SF7">
    <property type="entry name" value="2,5-DIAMINO-6-RIBOSYLAMINO-4(3H)-PYRIMIDINONE 5'-PHOSPHATE REDUCTASE"/>
    <property type="match status" value="1"/>
</dbReference>
<feature type="binding site" evidence="12">
    <location>
        <position position="175"/>
    </location>
    <ligand>
        <name>NADP(+)</name>
        <dbReference type="ChEBI" id="CHEBI:58349"/>
    </ligand>
</feature>
<feature type="domain" description="CMP/dCMP-type deaminase" evidence="14">
    <location>
        <begin position="5"/>
        <end position="128"/>
    </location>
</feature>
<accession>F8ES69</accession>
<evidence type="ECO:0000256" key="2">
    <source>
        <dbReference type="ARBA" id="ARBA00004882"/>
    </source>
</evidence>
<protein>
    <recommendedName>
        <fullName evidence="10">Riboflavin biosynthesis protein RibD</fullName>
    </recommendedName>
    <domain>
        <recommendedName>
            <fullName evidence="10">Diaminohydroxyphosphoribosylaminopyrimidine deaminase</fullName>
            <shortName evidence="10">DRAP deaminase</shortName>
            <ecNumber evidence="10">3.5.4.26</ecNumber>
        </recommendedName>
        <alternativeName>
            <fullName evidence="10">Riboflavin-specific deaminase</fullName>
        </alternativeName>
    </domain>
    <domain>
        <recommendedName>
            <fullName evidence="10">5-amino-6-(5-phosphoribosylamino)uracil reductase</fullName>
            <ecNumber evidence="10">1.1.1.193</ecNumber>
        </recommendedName>
        <alternativeName>
            <fullName evidence="10">HTP reductase</fullName>
        </alternativeName>
    </domain>
</protein>
<evidence type="ECO:0000256" key="1">
    <source>
        <dbReference type="ARBA" id="ARBA00002151"/>
    </source>
</evidence>
<comment type="function">
    <text evidence="1 10">Converts 2,5-diamino-6-(ribosylamino)-4(3h)-pyrimidinone 5'-phosphate into 5-amino-6-(ribosylamino)-2,4(1h,3h)-pyrimidinedione 5'-phosphate.</text>
</comment>
<dbReference type="AlphaFoldDB" id="F8ES69"/>
<dbReference type="Pfam" id="PF00383">
    <property type="entry name" value="dCMP_cyt_deam_1"/>
    <property type="match status" value="1"/>
</dbReference>
<dbReference type="HOGENOM" id="CLU_036590_1_0_5"/>
<feature type="binding site" evidence="12">
    <location>
        <position position="209"/>
    </location>
    <ligand>
        <name>substrate</name>
    </ligand>
</feature>